<accession>A0A2U1JKC9</accession>
<evidence type="ECO:0000313" key="2">
    <source>
        <dbReference type="Proteomes" id="UP000245449"/>
    </source>
</evidence>
<sequence length="440" mass="50272">MVNNDLLATPRLSSTQKLFISYIIGWQKSGLSCKMTNRTLAEHFGMKYAGIRSMLNKLNTYKFFETTQFGHTVDGSSWSSGHEMKVDEAKLVEFLNAGKSEKKEAIEEVSSIEYSEGRVKLSNTERLNLIKEGIEALKPIELMLKNESFLLSHNKGTPIESLEESLNSADLIDEAFLNEMERDLLIVTEVLQSNKKIHHLMTNDSESQMKEGILAKEPDKTNSIVENLVNQLANNNNHKPQPPSHFELTFDLDGMVNISDILEYAEFGLYDAPFFTEYFDAEQVIFGDLINYIIELRKEQKSENYNSVEITNVLLNNLIQIIQIEESENNSSTKSKEVVELLKYILENDGHKPAPFLLPDYKININENVNLLDVIEDIGFDIQDSSYFTDFFEEEEVVFGDLVKYIIETRNEQDVEGYDSLEVTDLVLKNLIEIISEEPA</sequence>
<dbReference type="Proteomes" id="UP000245449">
    <property type="component" value="Unassembled WGS sequence"/>
</dbReference>
<reference evidence="1 2" key="1">
    <citation type="submission" date="2018-04" db="EMBL/GenBank/DDBJ databases">
        <title>Flavobacterium sp. nov., isolated from glacier ice.</title>
        <authorList>
            <person name="Liu Q."/>
            <person name="Xin Y.-H."/>
        </authorList>
    </citation>
    <scope>NUCLEOTIDE SEQUENCE [LARGE SCALE GENOMIC DNA]</scope>
    <source>
        <strain evidence="1 2">RB1R5</strain>
    </source>
</reference>
<proteinExistence type="predicted"/>
<gene>
    <name evidence="1" type="ORF">DB895_06390</name>
</gene>
<evidence type="ECO:0000313" key="1">
    <source>
        <dbReference type="EMBL" id="PWA05607.1"/>
    </source>
</evidence>
<keyword evidence="2" id="KW-1185">Reference proteome</keyword>
<organism evidence="1 2">
    <name type="scientific">Flavobacterium psychrotolerans</name>
    <dbReference type="NCBI Taxonomy" id="2169410"/>
    <lineage>
        <taxon>Bacteria</taxon>
        <taxon>Pseudomonadati</taxon>
        <taxon>Bacteroidota</taxon>
        <taxon>Flavobacteriia</taxon>
        <taxon>Flavobacteriales</taxon>
        <taxon>Flavobacteriaceae</taxon>
        <taxon>Flavobacterium</taxon>
    </lineage>
</organism>
<dbReference type="AlphaFoldDB" id="A0A2U1JKC9"/>
<dbReference type="EMBL" id="QCZI01000006">
    <property type="protein sequence ID" value="PWA05607.1"/>
    <property type="molecule type" value="Genomic_DNA"/>
</dbReference>
<comment type="caution">
    <text evidence="1">The sequence shown here is derived from an EMBL/GenBank/DDBJ whole genome shotgun (WGS) entry which is preliminary data.</text>
</comment>
<name>A0A2U1JKC9_9FLAO</name>
<protein>
    <submittedName>
        <fullName evidence="1">Uncharacterized protein</fullName>
    </submittedName>
</protein>